<dbReference type="Proteomes" id="UP000011116">
    <property type="component" value="Chromosome 3H"/>
</dbReference>
<dbReference type="InterPro" id="IPR035506">
    <property type="entry name" value="Pollen_allergen/Os"/>
</dbReference>
<dbReference type="Gramene" id="HORVU.MOREX.r3.3HG0327390.1">
    <property type="protein sequence ID" value="HORVU.MOREX.r3.3HG0327390.1.CDS1"/>
    <property type="gene ID" value="HORVU.MOREX.r3.3HG0327390"/>
</dbReference>
<dbReference type="Gene3D" id="1.20.120.320">
    <property type="entry name" value="Group V grass pollen allergen"/>
    <property type="match status" value="1"/>
</dbReference>
<reference evidence="3" key="2">
    <citation type="submission" date="2020-10" db="EMBL/GenBank/DDBJ databases">
        <authorList>
            <person name="Scholz U."/>
            <person name="Mascher M."/>
            <person name="Fiebig A."/>
        </authorList>
    </citation>
    <scope>NUCLEOTIDE SEQUENCE [LARGE SCALE GENOMIC DNA]</scope>
    <source>
        <strain evidence="3">cv. Morex</strain>
    </source>
</reference>
<reference evidence="3" key="3">
    <citation type="submission" date="2022-01" db="UniProtKB">
        <authorList>
            <consortium name="EnsemblPlants"/>
        </authorList>
    </citation>
    <scope>IDENTIFICATION</scope>
    <source>
        <strain evidence="3">subsp. vulgare</strain>
    </source>
</reference>
<dbReference type="AlphaFoldDB" id="A0A8I6WXC7"/>
<evidence type="ECO:0000256" key="1">
    <source>
        <dbReference type="ARBA" id="ARBA00008818"/>
    </source>
</evidence>
<protein>
    <submittedName>
        <fullName evidence="3">Uncharacterized protein</fullName>
    </submittedName>
</protein>
<comment type="similarity">
    <text evidence="1">Belongs to the Poa p IX/Phl p VI allergen family.</text>
</comment>
<name>A0A8I6WXC7_HORVV</name>
<proteinExistence type="inferred from homology"/>
<dbReference type="Gramene" id="HORVU.MOREX.r2.3HG0272970.1">
    <property type="protein sequence ID" value="HORVU.MOREX.r2.3HG0272970.1.CDS.1"/>
    <property type="gene ID" value="HORVU.MOREX.r2.3HG0272970"/>
</dbReference>
<sequence length="128" mass="13531">MAPLQNMAVALTLLIVMVEIASLPMLASATIVKSEEAALDELTPIIKTALDGVLAAAPPSERIKVAGAVAKQELLAMDTMKKAKGDKAKFDTHLLAYKIAAKIVTAAAPAEKFKKMEDSFTEASRPIP</sequence>
<organism evidence="3 4">
    <name type="scientific">Hordeum vulgare subsp. vulgare</name>
    <name type="common">Domesticated barley</name>
    <dbReference type="NCBI Taxonomy" id="112509"/>
    <lineage>
        <taxon>Eukaryota</taxon>
        <taxon>Viridiplantae</taxon>
        <taxon>Streptophyta</taxon>
        <taxon>Embryophyta</taxon>
        <taxon>Tracheophyta</taxon>
        <taxon>Spermatophyta</taxon>
        <taxon>Magnoliopsida</taxon>
        <taxon>Liliopsida</taxon>
        <taxon>Poales</taxon>
        <taxon>Poaceae</taxon>
        <taxon>BOP clade</taxon>
        <taxon>Pooideae</taxon>
        <taxon>Triticodae</taxon>
        <taxon>Triticeae</taxon>
        <taxon>Hordeinae</taxon>
        <taxon>Hordeum</taxon>
    </lineage>
</organism>
<dbReference type="SMR" id="A0A8I6WXC7"/>
<feature type="chain" id="PRO_5035280770" evidence="2">
    <location>
        <begin position="30"/>
        <end position="128"/>
    </location>
</feature>
<evidence type="ECO:0000313" key="3">
    <source>
        <dbReference type="EnsemblPlants" id="HORVU.MOREX.r3.3HG0327390.1.CDS1"/>
    </source>
</evidence>
<keyword evidence="2" id="KW-0732">Signal</keyword>
<reference evidence="4" key="1">
    <citation type="journal article" date="2012" name="Nature">
        <title>A physical, genetic and functional sequence assembly of the barley genome.</title>
        <authorList>
            <consortium name="The International Barley Genome Sequencing Consortium"/>
            <person name="Mayer K.F."/>
            <person name="Waugh R."/>
            <person name="Brown J.W."/>
            <person name="Schulman A."/>
            <person name="Langridge P."/>
            <person name="Platzer M."/>
            <person name="Fincher G.B."/>
            <person name="Muehlbauer G.J."/>
            <person name="Sato K."/>
            <person name="Close T.J."/>
            <person name="Wise R.P."/>
            <person name="Stein N."/>
        </authorList>
    </citation>
    <scope>NUCLEOTIDE SEQUENCE [LARGE SCALE GENOMIC DNA]</scope>
    <source>
        <strain evidence="4">cv. Morex</strain>
    </source>
</reference>
<keyword evidence="4" id="KW-1185">Reference proteome</keyword>
<accession>A0A8I6WXC7</accession>
<evidence type="ECO:0000256" key="2">
    <source>
        <dbReference type="SAM" id="SignalP"/>
    </source>
</evidence>
<dbReference type="EnsemblPlants" id="HORVU.MOREX.r3.3HG0327390.1">
    <property type="protein sequence ID" value="HORVU.MOREX.r3.3HG0327390.1.CDS1"/>
    <property type="gene ID" value="HORVU.MOREX.r3.3HG0327390"/>
</dbReference>
<evidence type="ECO:0000313" key="4">
    <source>
        <dbReference type="Proteomes" id="UP000011116"/>
    </source>
</evidence>
<feature type="signal peptide" evidence="2">
    <location>
        <begin position="1"/>
        <end position="29"/>
    </location>
</feature>